<keyword evidence="4" id="KW-1185">Reference proteome</keyword>
<keyword evidence="2" id="KW-0732">Signal</keyword>
<evidence type="ECO:0000256" key="1">
    <source>
        <dbReference type="SAM" id="MobiDB-lite"/>
    </source>
</evidence>
<gene>
    <name evidence="3" type="ORF">HMPREF9336_02250</name>
</gene>
<reference evidence="3 4" key="1">
    <citation type="journal article" date="2011" name="Stand. Genomic Sci.">
        <title>High quality draft genome sequence of Segniliparus rugosus CDC 945(T)= (ATCC BAA-974(T)).</title>
        <authorList>
            <person name="Earl A.M."/>
            <person name="Desjardins C.A."/>
            <person name="Fitzgerald M.G."/>
            <person name="Arachchi H.M."/>
            <person name="Zeng Q."/>
            <person name="Mehta T."/>
            <person name="Griggs A."/>
            <person name="Birren B.W."/>
            <person name="Toney N.C."/>
            <person name="Carr J."/>
            <person name="Posey J."/>
            <person name="Butler W.R."/>
        </authorList>
    </citation>
    <scope>NUCLEOTIDE SEQUENCE [LARGE SCALE GENOMIC DNA]</scope>
    <source>
        <strain evidence="4">ATCC BAA-974 / DSM 45345 / CCUG 50838 / CIP 108380 / JCM 13579 / CDC 945</strain>
    </source>
</reference>
<organism evidence="3 4">
    <name type="scientific">Segniliparus rugosus (strain ATCC BAA-974 / DSM 45345 / CCUG 50838 / CIP 108380 / JCM 13579 / CDC 945)</name>
    <dbReference type="NCBI Taxonomy" id="679197"/>
    <lineage>
        <taxon>Bacteria</taxon>
        <taxon>Bacillati</taxon>
        <taxon>Actinomycetota</taxon>
        <taxon>Actinomycetes</taxon>
        <taxon>Mycobacteriales</taxon>
        <taxon>Segniliparaceae</taxon>
        <taxon>Segniliparus</taxon>
    </lineage>
</organism>
<evidence type="ECO:0000313" key="4">
    <source>
        <dbReference type="Proteomes" id="UP000004816"/>
    </source>
</evidence>
<dbReference type="AlphaFoldDB" id="E5XRX8"/>
<sequence length="77" mass="7736">MKTLAASALIALSGLFGAAAYASAAPAHETVVVAHLSGDAHGHNYEQPENNDVVTNQGPNKATGALHDTIGTALGTR</sequence>
<dbReference type="EMBL" id="ACZI02000002">
    <property type="protein sequence ID" value="EFV12913.1"/>
    <property type="molecule type" value="Genomic_DNA"/>
</dbReference>
<dbReference type="RefSeq" id="WP_007470426.1">
    <property type="nucleotide sequence ID" value="NZ_KI391953.1"/>
</dbReference>
<comment type="caution">
    <text evidence="3">The sequence shown here is derived from an EMBL/GenBank/DDBJ whole genome shotgun (WGS) entry which is preliminary data.</text>
</comment>
<accession>E5XRX8</accession>
<evidence type="ECO:0000313" key="3">
    <source>
        <dbReference type="EMBL" id="EFV12913.1"/>
    </source>
</evidence>
<protein>
    <submittedName>
        <fullName evidence="3">Uncharacterized protein</fullName>
    </submittedName>
</protein>
<name>E5XRX8_SEGRC</name>
<dbReference type="Proteomes" id="UP000004816">
    <property type="component" value="Unassembled WGS sequence"/>
</dbReference>
<feature type="region of interest" description="Disordered" evidence="1">
    <location>
        <begin position="41"/>
        <end position="77"/>
    </location>
</feature>
<evidence type="ECO:0000256" key="2">
    <source>
        <dbReference type="SAM" id="SignalP"/>
    </source>
</evidence>
<dbReference type="HOGENOM" id="CLU_198372_0_0_11"/>
<feature type="compositionally biased region" description="Polar residues" evidence="1">
    <location>
        <begin position="47"/>
        <end position="60"/>
    </location>
</feature>
<feature type="chain" id="PRO_5003202917" evidence="2">
    <location>
        <begin position="25"/>
        <end position="77"/>
    </location>
</feature>
<proteinExistence type="predicted"/>
<feature type="signal peptide" evidence="2">
    <location>
        <begin position="1"/>
        <end position="24"/>
    </location>
</feature>